<dbReference type="Pfam" id="PF00989">
    <property type="entry name" value="PAS"/>
    <property type="match status" value="1"/>
</dbReference>
<dbReference type="SMART" id="SM00448">
    <property type="entry name" value="REC"/>
    <property type="match status" value="3"/>
</dbReference>
<evidence type="ECO:0000313" key="24">
    <source>
        <dbReference type="EMBL" id="SHK33159.1"/>
    </source>
</evidence>
<evidence type="ECO:0000256" key="18">
    <source>
        <dbReference type="SAM" id="Coils"/>
    </source>
</evidence>
<dbReference type="PROSITE" id="PS50894">
    <property type="entry name" value="HPT"/>
    <property type="match status" value="1"/>
</dbReference>
<dbReference type="InterPro" id="IPR004358">
    <property type="entry name" value="Sig_transdc_His_kin-like_C"/>
</dbReference>
<dbReference type="Gene3D" id="3.30.450.20">
    <property type="entry name" value="PAS domain"/>
    <property type="match status" value="3"/>
</dbReference>
<dbReference type="InterPro" id="IPR036641">
    <property type="entry name" value="HPT_dom_sf"/>
</dbReference>
<dbReference type="Gene3D" id="1.20.5.390">
    <property type="entry name" value="L1 transposable element, trimerization domain"/>
    <property type="match status" value="1"/>
</dbReference>
<dbReference type="Gene3D" id="3.40.50.2300">
    <property type="match status" value="3"/>
</dbReference>
<dbReference type="OrthoDB" id="9758705at2"/>
<evidence type="ECO:0000256" key="9">
    <source>
        <dbReference type="ARBA" id="ARBA00022777"/>
    </source>
</evidence>
<feature type="modified residue" description="Phosphohistidine" evidence="16">
    <location>
        <position position="1287"/>
    </location>
</feature>
<keyword evidence="11" id="KW-1133">Transmembrane helix</keyword>
<dbReference type="EC" id="2.7.13.3" evidence="3"/>
<keyword evidence="9" id="KW-0418">Kinase</keyword>
<evidence type="ECO:0000259" key="20">
    <source>
        <dbReference type="PROSITE" id="PS50110"/>
    </source>
</evidence>
<dbReference type="FunFam" id="1.10.287.130:FF:000002">
    <property type="entry name" value="Two-component osmosensing histidine kinase"/>
    <property type="match status" value="1"/>
</dbReference>
<keyword evidence="18" id="KW-0175">Coiled coil</keyword>
<evidence type="ECO:0000256" key="16">
    <source>
        <dbReference type="PROSITE-ProRule" id="PRU00110"/>
    </source>
</evidence>
<proteinExistence type="predicted"/>
<comment type="catalytic activity">
    <reaction evidence="1">
        <text>ATP + protein L-histidine = ADP + protein N-phospho-L-histidine.</text>
        <dbReference type="EC" id="2.7.13.3"/>
    </reaction>
</comment>
<dbReference type="SMART" id="SM00091">
    <property type="entry name" value="PAS"/>
    <property type="match status" value="3"/>
</dbReference>
<comment type="subunit">
    <text evidence="14">At low DSF concentrations, interacts with RpfF.</text>
</comment>
<dbReference type="InterPro" id="IPR005467">
    <property type="entry name" value="His_kinase_dom"/>
</dbReference>
<dbReference type="Gene3D" id="3.30.565.10">
    <property type="entry name" value="Histidine kinase-like ATPase, C-terminal domain"/>
    <property type="match status" value="1"/>
</dbReference>
<organism evidence="24 25">
    <name type="scientific">Desulfatibacillum alkenivorans DSM 16219</name>
    <dbReference type="NCBI Taxonomy" id="1121393"/>
    <lineage>
        <taxon>Bacteria</taxon>
        <taxon>Pseudomonadati</taxon>
        <taxon>Thermodesulfobacteriota</taxon>
        <taxon>Desulfobacteria</taxon>
        <taxon>Desulfobacterales</taxon>
        <taxon>Desulfatibacillaceae</taxon>
        <taxon>Desulfatibacillum</taxon>
    </lineage>
</organism>
<evidence type="ECO:0000256" key="17">
    <source>
        <dbReference type="PROSITE-ProRule" id="PRU00169"/>
    </source>
</evidence>
<evidence type="ECO:0000256" key="1">
    <source>
        <dbReference type="ARBA" id="ARBA00000085"/>
    </source>
</evidence>
<keyword evidence="12" id="KW-0902">Two-component regulatory system</keyword>
<dbReference type="PROSITE" id="PS50112">
    <property type="entry name" value="PAS"/>
    <property type="match status" value="3"/>
</dbReference>
<keyword evidence="10" id="KW-0067">ATP-binding</keyword>
<name>A0A1M6RL56_9BACT</name>
<feature type="domain" description="Response regulatory" evidence="20">
    <location>
        <begin position="7"/>
        <end position="121"/>
    </location>
</feature>
<evidence type="ECO:0000259" key="23">
    <source>
        <dbReference type="PROSITE" id="PS50894"/>
    </source>
</evidence>
<dbReference type="InterPro" id="IPR000014">
    <property type="entry name" value="PAS"/>
</dbReference>
<evidence type="ECO:0000256" key="12">
    <source>
        <dbReference type="ARBA" id="ARBA00023012"/>
    </source>
</evidence>
<dbReference type="InterPro" id="IPR001789">
    <property type="entry name" value="Sig_transdc_resp-reg_receiver"/>
</dbReference>
<feature type="domain" description="Response regulatory" evidence="20">
    <location>
        <begin position="945"/>
        <end position="1066"/>
    </location>
</feature>
<dbReference type="InterPro" id="IPR008207">
    <property type="entry name" value="Sig_transdc_His_kin_Hpt_dom"/>
</dbReference>
<dbReference type="CDD" id="cd17546">
    <property type="entry name" value="REC_hyHK_CKI1_RcsC-like"/>
    <property type="match status" value="1"/>
</dbReference>
<dbReference type="InterPro" id="IPR000700">
    <property type="entry name" value="PAS-assoc_C"/>
</dbReference>
<keyword evidence="13" id="KW-0472">Membrane</keyword>
<evidence type="ECO:0000313" key="25">
    <source>
        <dbReference type="Proteomes" id="UP000183994"/>
    </source>
</evidence>
<evidence type="ECO:0000256" key="2">
    <source>
        <dbReference type="ARBA" id="ARBA00004651"/>
    </source>
</evidence>
<feature type="domain" description="PAS" evidence="21">
    <location>
        <begin position="441"/>
        <end position="514"/>
    </location>
</feature>
<dbReference type="Pfam" id="PF00072">
    <property type="entry name" value="Response_reg"/>
    <property type="match status" value="3"/>
</dbReference>
<dbReference type="CDD" id="cd16922">
    <property type="entry name" value="HATPase_EvgS-ArcB-TorS-like"/>
    <property type="match status" value="1"/>
</dbReference>
<evidence type="ECO:0000256" key="8">
    <source>
        <dbReference type="ARBA" id="ARBA00022741"/>
    </source>
</evidence>
<evidence type="ECO:0000256" key="5">
    <source>
        <dbReference type="ARBA" id="ARBA00022553"/>
    </source>
</evidence>
<dbReference type="GO" id="GO:0000155">
    <property type="term" value="F:phosphorelay sensor kinase activity"/>
    <property type="evidence" value="ECO:0007669"/>
    <property type="project" value="InterPro"/>
</dbReference>
<feature type="domain" description="Response regulatory" evidence="20">
    <location>
        <begin position="1093"/>
        <end position="1212"/>
    </location>
</feature>
<dbReference type="GO" id="GO:0005886">
    <property type="term" value="C:plasma membrane"/>
    <property type="evidence" value="ECO:0007669"/>
    <property type="project" value="UniProtKB-SubCell"/>
</dbReference>
<evidence type="ECO:0000259" key="19">
    <source>
        <dbReference type="PROSITE" id="PS50109"/>
    </source>
</evidence>
<dbReference type="SUPFAM" id="SSF55785">
    <property type="entry name" value="PYP-like sensor domain (PAS domain)"/>
    <property type="match status" value="3"/>
</dbReference>
<dbReference type="SMART" id="SM00086">
    <property type="entry name" value="PAC"/>
    <property type="match status" value="3"/>
</dbReference>
<dbReference type="Pfam" id="PF01627">
    <property type="entry name" value="Hpt"/>
    <property type="match status" value="1"/>
</dbReference>
<reference evidence="25" key="1">
    <citation type="submission" date="2016-11" db="EMBL/GenBank/DDBJ databases">
        <authorList>
            <person name="Varghese N."/>
            <person name="Submissions S."/>
        </authorList>
    </citation>
    <scope>NUCLEOTIDE SEQUENCE [LARGE SCALE GENOMIC DNA]</scope>
    <source>
        <strain evidence="25">DSM 16219</strain>
    </source>
</reference>
<dbReference type="InterPro" id="IPR013767">
    <property type="entry name" value="PAS_fold"/>
</dbReference>
<dbReference type="PANTHER" id="PTHR45339">
    <property type="entry name" value="HYBRID SIGNAL TRANSDUCTION HISTIDINE KINASE J"/>
    <property type="match status" value="1"/>
</dbReference>
<dbReference type="CDD" id="cd00130">
    <property type="entry name" value="PAS"/>
    <property type="match status" value="3"/>
</dbReference>
<dbReference type="FunFam" id="3.30.565.10:FF:000010">
    <property type="entry name" value="Sensor histidine kinase RcsC"/>
    <property type="match status" value="1"/>
</dbReference>
<feature type="modified residue" description="4-aspartylphosphate" evidence="17">
    <location>
        <position position="1142"/>
    </location>
</feature>
<evidence type="ECO:0000256" key="13">
    <source>
        <dbReference type="ARBA" id="ARBA00023136"/>
    </source>
</evidence>
<gene>
    <name evidence="24" type="ORF">SAMN02745216_03289</name>
</gene>
<dbReference type="SMART" id="SM00387">
    <property type="entry name" value="HATPase_c"/>
    <property type="match status" value="1"/>
</dbReference>
<dbReference type="InterPro" id="IPR011006">
    <property type="entry name" value="CheY-like_superfamily"/>
</dbReference>
<dbReference type="Gene3D" id="1.20.120.160">
    <property type="entry name" value="HPT domain"/>
    <property type="match status" value="1"/>
</dbReference>
<dbReference type="PRINTS" id="PR00344">
    <property type="entry name" value="BCTRLSENSOR"/>
</dbReference>
<dbReference type="CDD" id="cd00156">
    <property type="entry name" value="REC"/>
    <property type="match status" value="1"/>
</dbReference>
<dbReference type="SUPFAM" id="SSF47226">
    <property type="entry name" value="Histidine-containing phosphotransfer domain, HPT domain"/>
    <property type="match status" value="1"/>
</dbReference>
<dbReference type="PROSITE" id="PS50109">
    <property type="entry name" value="HIS_KIN"/>
    <property type="match status" value="1"/>
</dbReference>
<keyword evidence="5 17" id="KW-0597">Phosphoprotein</keyword>
<feature type="domain" description="PAC" evidence="22">
    <location>
        <begin position="518"/>
        <end position="570"/>
    </location>
</feature>
<dbReference type="GO" id="GO:0006355">
    <property type="term" value="P:regulation of DNA-templated transcription"/>
    <property type="evidence" value="ECO:0007669"/>
    <property type="project" value="InterPro"/>
</dbReference>
<dbReference type="SUPFAM" id="SSF47384">
    <property type="entry name" value="Homodimeric domain of signal transducing histidine kinase"/>
    <property type="match status" value="1"/>
</dbReference>
<dbReference type="InterPro" id="IPR035965">
    <property type="entry name" value="PAS-like_dom_sf"/>
</dbReference>
<feature type="domain" description="PAC" evidence="22">
    <location>
        <begin position="388"/>
        <end position="440"/>
    </location>
</feature>
<dbReference type="PROSITE" id="PS50113">
    <property type="entry name" value="PAC"/>
    <property type="match status" value="2"/>
</dbReference>
<dbReference type="InterPro" id="IPR001610">
    <property type="entry name" value="PAC"/>
</dbReference>
<dbReference type="InterPro" id="IPR029016">
    <property type="entry name" value="GAF-like_dom_sf"/>
</dbReference>
<feature type="coiled-coil region" evidence="18">
    <location>
        <begin position="124"/>
        <end position="151"/>
    </location>
</feature>
<dbReference type="PANTHER" id="PTHR45339:SF1">
    <property type="entry name" value="HYBRID SIGNAL TRANSDUCTION HISTIDINE KINASE J"/>
    <property type="match status" value="1"/>
</dbReference>
<dbReference type="SUPFAM" id="SSF55874">
    <property type="entry name" value="ATPase domain of HSP90 chaperone/DNA topoisomerase II/histidine kinase"/>
    <property type="match status" value="1"/>
</dbReference>
<dbReference type="InterPro" id="IPR036890">
    <property type="entry name" value="HATPase_C_sf"/>
</dbReference>
<comment type="subcellular location">
    <subcellularLocation>
        <location evidence="2">Cell membrane</location>
        <topology evidence="2">Multi-pass membrane protein</topology>
    </subcellularLocation>
</comment>
<dbReference type="Gene3D" id="1.10.287.130">
    <property type="match status" value="1"/>
</dbReference>
<feature type="modified residue" description="4-aspartylphosphate" evidence="17">
    <location>
        <position position="999"/>
    </location>
</feature>
<evidence type="ECO:0000256" key="6">
    <source>
        <dbReference type="ARBA" id="ARBA00022679"/>
    </source>
</evidence>
<dbReference type="InterPro" id="IPR036097">
    <property type="entry name" value="HisK_dim/P_sf"/>
</dbReference>
<dbReference type="CDD" id="cd00082">
    <property type="entry name" value="HisKA"/>
    <property type="match status" value="1"/>
</dbReference>
<dbReference type="Gene3D" id="3.30.450.40">
    <property type="match status" value="1"/>
</dbReference>
<keyword evidence="25" id="KW-1185">Reference proteome</keyword>
<protein>
    <recommendedName>
        <fullName evidence="15">Sensory/regulatory protein RpfC</fullName>
        <ecNumber evidence="3">2.7.13.3</ecNumber>
    </recommendedName>
</protein>
<evidence type="ECO:0000259" key="22">
    <source>
        <dbReference type="PROSITE" id="PS50113"/>
    </source>
</evidence>
<dbReference type="Pfam" id="PF02518">
    <property type="entry name" value="HATPase_c"/>
    <property type="match status" value="1"/>
</dbReference>
<dbReference type="InterPro" id="IPR003594">
    <property type="entry name" value="HATPase_dom"/>
</dbReference>
<dbReference type="NCBIfam" id="TIGR00229">
    <property type="entry name" value="sensory_box"/>
    <property type="match status" value="3"/>
</dbReference>
<feature type="domain" description="PAS" evidence="21">
    <location>
        <begin position="571"/>
        <end position="618"/>
    </location>
</feature>
<evidence type="ECO:0000256" key="15">
    <source>
        <dbReference type="ARBA" id="ARBA00068150"/>
    </source>
</evidence>
<dbReference type="SMART" id="SM00388">
    <property type="entry name" value="HisKA"/>
    <property type="match status" value="1"/>
</dbReference>
<dbReference type="InterPro" id="IPR003661">
    <property type="entry name" value="HisK_dim/P_dom"/>
</dbReference>
<evidence type="ECO:0000256" key="3">
    <source>
        <dbReference type="ARBA" id="ARBA00012438"/>
    </source>
</evidence>
<dbReference type="STRING" id="1121393.SAMN02745216_03289"/>
<feature type="domain" description="HPt" evidence="23">
    <location>
        <begin position="1248"/>
        <end position="1345"/>
    </location>
</feature>
<feature type="modified residue" description="4-aspartylphosphate" evidence="17">
    <location>
        <position position="56"/>
    </location>
</feature>
<evidence type="ECO:0000256" key="11">
    <source>
        <dbReference type="ARBA" id="ARBA00022989"/>
    </source>
</evidence>
<feature type="domain" description="PAS" evidence="21">
    <location>
        <begin position="316"/>
        <end position="372"/>
    </location>
</feature>
<evidence type="ECO:0000256" key="7">
    <source>
        <dbReference type="ARBA" id="ARBA00022692"/>
    </source>
</evidence>
<dbReference type="GO" id="GO:0005524">
    <property type="term" value="F:ATP binding"/>
    <property type="evidence" value="ECO:0007669"/>
    <property type="project" value="UniProtKB-KW"/>
</dbReference>
<dbReference type="Proteomes" id="UP000183994">
    <property type="component" value="Unassembled WGS sequence"/>
</dbReference>
<evidence type="ECO:0000256" key="10">
    <source>
        <dbReference type="ARBA" id="ARBA00022840"/>
    </source>
</evidence>
<sequence length="1349" mass="150114">MGRHPGKILIVDDELVIRKSLRLALEDEGYEVQEAENGQDALVMVNKNPPDCILLDLRMPAMDGLVVLAKVSEEYPLISVVIVSGASSTNNILNALRLGACNYISKPIEDLDFLSHAVKNAVERSRLLKENKDYQKSLEALVEERSQKLREYGRRLDHVAHATRHFAGCQDLDGLSTVILRALSENLNVQDAVLFFKKGDLLEPMAIRGFENIRNCMARNFDAASLPSRLMKVKAPSLLNEPLELENCSGARACIQGPSLAFPLVDSNSDTHGVAILAGKKAGAFDELDQEMGTLILSHALESIGVVIASQALKRSEERYRQLVETMNDGLAIIDVNGRLTYANPKLLEKSGYTFDEMQKIRISDIFDPNNKGVWKSHMALQKQGLGDQFEIRLVRKDGGVIDALISPQPLFTSEGEYRGSLLAATDITARKMAERALQKSEEQYRELVQSANSIIMKTDSQGRITLFNEYAQKFFGYSAEEVLGKSVLETILPKEDSLGRDMVSMVEKVFENPDLFRINEHENKKKNGDRVWVMWTNKAIRDEQGELVEVLSIGSDITSRRMMEQAIRESEERFRYLADATHEAILIAEEGVCLMANQAASDMFGYSLQELVGDSCLKLFAGEGRTDLNILANMYAGPPKETLALRKDGSSFPVEVKSNAMQYRDKEVTVLAIQDITYKKRSEQALRYAAVERAANKAKGEFLANMSHEIRTPMNGIIGMASLLEDTPLDNEQKDLLQTISSSAESLLRIINDILDYSKIEAGKLDLEHIEFDPRSTVEDVTALMAKTAEQKGLQITSLISHKVPSKVVGDPGRLRQVLMNLTGNAIKFTSKGEVIVRALVDEEDRGGPTLRFEIIDTGIGVPQSRLSSLYESFTQADPSTTRRYGGTGLGLTISKQLCRLMGGKIGAESKEGEGSLFWFTMKMERPQHMDVAPPAPISLQGKRILLADARHINRVALTEMFRMWRCQVEHAASGKKCLELLRQAAEQGREFDCLILDYSLADMEGIELGKIILHDPSLNHNQIILAAPPGMLGEGSKLREIGFAGYLTKPFRHSQLKDMLLAILAKEDKAQAGESRKMVTRHTLMENSRMRVLLVEDQLVNQKVAVKTIQNMGHGVVVADNGQEGVEAFKNNAFDIVFMDVQMPVMDGLAATAAIRKLESEEDRPRTPIIAFTAHAMEGDKERFLSAGMDDYVTKPLNKDALTRVMEKAANRGFAAPEDAAPFPAGEPDHAEPLDMAQTLKNFENDEALLKECFDYFIKDSGKMINKIRRLLVQDEEGELYKTAHALKGVLSNFAVSKAQRLVLNLETQTRKGDLEGAKETFHDLRQEILKIIAYMSACSEGNFFKQ</sequence>
<keyword evidence="6" id="KW-0808">Transferase</keyword>
<dbReference type="SUPFAM" id="SSF52172">
    <property type="entry name" value="CheY-like"/>
    <property type="match status" value="3"/>
</dbReference>
<dbReference type="PROSITE" id="PS50110">
    <property type="entry name" value="RESPONSE_REGULATORY"/>
    <property type="match status" value="3"/>
</dbReference>
<dbReference type="SUPFAM" id="SSF55781">
    <property type="entry name" value="GAF domain-like"/>
    <property type="match status" value="1"/>
</dbReference>
<evidence type="ECO:0000259" key="21">
    <source>
        <dbReference type="PROSITE" id="PS50112"/>
    </source>
</evidence>
<dbReference type="Pfam" id="PF00512">
    <property type="entry name" value="HisKA"/>
    <property type="match status" value="1"/>
</dbReference>
<feature type="domain" description="Histidine kinase" evidence="19">
    <location>
        <begin position="706"/>
        <end position="927"/>
    </location>
</feature>
<dbReference type="EMBL" id="FQZU01000022">
    <property type="protein sequence ID" value="SHK33159.1"/>
    <property type="molecule type" value="Genomic_DNA"/>
</dbReference>
<evidence type="ECO:0000256" key="14">
    <source>
        <dbReference type="ARBA" id="ARBA00064003"/>
    </source>
</evidence>
<dbReference type="Pfam" id="PF13426">
    <property type="entry name" value="PAS_9"/>
    <property type="match status" value="2"/>
</dbReference>
<keyword evidence="7" id="KW-0812">Transmembrane</keyword>
<keyword evidence="8" id="KW-0547">Nucleotide-binding</keyword>
<evidence type="ECO:0000256" key="4">
    <source>
        <dbReference type="ARBA" id="ARBA00022475"/>
    </source>
</evidence>
<keyword evidence="4" id="KW-1003">Cell membrane</keyword>
<dbReference type="RefSeq" id="WP_073477348.1">
    <property type="nucleotide sequence ID" value="NZ_FQZU01000022.1"/>
</dbReference>
<accession>A0A1M6RL56</accession>